<reference evidence="3 5" key="1">
    <citation type="submission" date="2020-05" db="EMBL/GenBank/DDBJ databases">
        <title>Horizontal transmission and recombination maintain forever young bacterial symbiont genomes.</title>
        <authorList>
            <person name="Russell S.L."/>
            <person name="Pepper-Tunick E."/>
            <person name="Svedberg J."/>
            <person name="Byrne A."/>
            <person name="Ruelas Castillo J."/>
            <person name="Vollmers C."/>
            <person name="Beinart R.A."/>
            <person name="Corbett-Detig R."/>
        </authorList>
    </citation>
    <scope>NUCLEOTIDE SEQUENCE [LARGE SCALE GENOMIC DNA]</scope>
    <source>
        <strain evidence="3">Santa_Monica_outfall</strain>
    </source>
</reference>
<dbReference type="RefSeq" id="WP_174672535.1">
    <property type="nucleotide sequence ID" value="NZ_CP054491.1"/>
</dbReference>
<dbReference type="KEGG" id="rev:HUE57_00855"/>
<dbReference type="AlphaFoldDB" id="A0A6N0HRJ4"/>
<proteinExistence type="inferred from homology"/>
<dbReference type="InterPro" id="IPR002514">
    <property type="entry name" value="Transposase_8"/>
</dbReference>
<dbReference type="GO" id="GO:0006313">
    <property type="term" value="P:DNA transposition"/>
    <property type="evidence" value="ECO:0007669"/>
    <property type="project" value="InterPro"/>
</dbReference>
<dbReference type="Proteomes" id="UP000509658">
    <property type="component" value="Chromosome"/>
</dbReference>
<comment type="similarity">
    <text evidence="1">Belongs to the transposase 8 family.</text>
</comment>
<dbReference type="SUPFAM" id="SSF46689">
    <property type="entry name" value="Homeodomain-like"/>
    <property type="match status" value="1"/>
</dbReference>
<feature type="region of interest" description="Disordered" evidence="2">
    <location>
        <begin position="54"/>
        <end position="76"/>
    </location>
</feature>
<dbReference type="InterPro" id="IPR009057">
    <property type="entry name" value="Homeodomain-like_sf"/>
</dbReference>
<dbReference type="KEGG" id="rev:HUE57_04400"/>
<dbReference type="InterPro" id="IPR051839">
    <property type="entry name" value="RD_transcriptional_regulator"/>
</dbReference>
<evidence type="ECO:0000313" key="5">
    <source>
        <dbReference type="Proteomes" id="UP000509658"/>
    </source>
</evidence>
<dbReference type="PANTHER" id="PTHR33215:SF13">
    <property type="entry name" value="PROTEIN DISTAL ANTENNA"/>
    <property type="match status" value="1"/>
</dbReference>
<evidence type="ECO:0000256" key="2">
    <source>
        <dbReference type="SAM" id="MobiDB-lite"/>
    </source>
</evidence>
<dbReference type="Pfam" id="PF01527">
    <property type="entry name" value="HTH_Tnp_1"/>
    <property type="match status" value="1"/>
</dbReference>
<keyword evidence="5" id="KW-1185">Reference proteome</keyword>
<dbReference type="Gene3D" id="1.10.10.60">
    <property type="entry name" value="Homeodomain-like"/>
    <property type="match status" value="1"/>
</dbReference>
<gene>
    <name evidence="3" type="ORF">HUE57_00855</name>
    <name evidence="4" type="ORF">HUE57_04400</name>
</gene>
<organism evidence="3 5">
    <name type="scientific">Candidatus Reidiella endopervernicosa</name>
    <dbReference type="NCBI Taxonomy" id="2738883"/>
    <lineage>
        <taxon>Bacteria</taxon>
        <taxon>Pseudomonadati</taxon>
        <taxon>Pseudomonadota</taxon>
        <taxon>Gammaproteobacteria</taxon>
        <taxon>Candidatus Reidiella</taxon>
    </lineage>
</organism>
<dbReference type="EMBL" id="CP054491">
    <property type="protein sequence ID" value="QKQ25621.1"/>
    <property type="molecule type" value="Genomic_DNA"/>
</dbReference>
<dbReference type="GO" id="GO:0004803">
    <property type="term" value="F:transposase activity"/>
    <property type="evidence" value="ECO:0007669"/>
    <property type="project" value="InterPro"/>
</dbReference>
<evidence type="ECO:0000256" key="1">
    <source>
        <dbReference type="ARBA" id="ARBA00009964"/>
    </source>
</evidence>
<protein>
    <submittedName>
        <fullName evidence="3">Transposase</fullName>
    </submittedName>
</protein>
<evidence type="ECO:0000313" key="4">
    <source>
        <dbReference type="EMBL" id="QKQ25621.1"/>
    </source>
</evidence>
<dbReference type="GO" id="GO:0003677">
    <property type="term" value="F:DNA binding"/>
    <property type="evidence" value="ECO:0007669"/>
    <property type="project" value="InterPro"/>
</dbReference>
<dbReference type="EMBL" id="CP054491">
    <property type="protein sequence ID" value="QKQ24994.1"/>
    <property type="molecule type" value="Genomic_DNA"/>
</dbReference>
<sequence length="123" mass="14359">MTRKRKPYKTYTKEFKLEAVRLMDESDRPATDIAMELGIRRNQLYKWKEQLSNKGNKAFEGPGRPKKQDQSEVTTLRQENERLKEELEILKKAAAYFARISSEVRLYSIAQHKASNYTALSCA</sequence>
<name>A0A6N0HRJ4_9GAMM</name>
<accession>A0A6N0HRJ4</accession>
<evidence type="ECO:0000313" key="3">
    <source>
        <dbReference type="EMBL" id="QKQ24994.1"/>
    </source>
</evidence>
<dbReference type="PANTHER" id="PTHR33215">
    <property type="entry name" value="PROTEIN DISTAL ANTENNA"/>
    <property type="match status" value="1"/>
</dbReference>